<dbReference type="SFLD" id="SFLDG01129">
    <property type="entry name" value="C1.5:_HAD__Beta-PGM__Phosphata"/>
    <property type="match status" value="1"/>
</dbReference>
<dbReference type="SFLD" id="SFLDS00003">
    <property type="entry name" value="Haloacid_Dehalogenase"/>
    <property type="match status" value="1"/>
</dbReference>
<dbReference type="InterPro" id="IPR036412">
    <property type="entry name" value="HAD-like_sf"/>
</dbReference>
<sequence length="257" mass="27381">MTNIDDTPSVDVVITEPPHPTQPPARTATARPMPLGDGLPPFTTVLWDLDGTISDSAAGIVAAMRATFDTFRMPIPDDATLLSYVGPPIIDSFREQGLDDAIEITHALQTYREIYEEHGLLQSPAFEGVGEIIAELHARGVHQSTATSKPETAASKVLEHYGLAQYFDFITGASADESRSAKADVVAEALARLRSAYADLSRTIMIGDRHYDVTGSAANGVPAIYVTWGYGKVGEDEGAVAVATTAAELRELLGLPA</sequence>
<dbReference type="InterPro" id="IPR023214">
    <property type="entry name" value="HAD_sf"/>
</dbReference>
<dbReference type="Gene3D" id="3.40.50.1000">
    <property type="entry name" value="HAD superfamily/HAD-like"/>
    <property type="match status" value="1"/>
</dbReference>
<evidence type="ECO:0000313" key="2">
    <source>
        <dbReference type="EMBL" id="MFD2675190.1"/>
    </source>
</evidence>
<dbReference type="RefSeq" id="WP_245610555.1">
    <property type="nucleotide sequence ID" value="NZ_JBHUNF010000004.1"/>
</dbReference>
<comment type="caution">
    <text evidence="2">The sequence shown here is derived from an EMBL/GenBank/DDBJ whole genome shotgun (WGS) entry which is preliminary data.</text>
</comment>
<name>A0ABW5RJG1_9MICO</name>
<protein>
    <submittedName>
        <fullName evidence="2">HAD hydrolase-like protein</fullName>
    </submittedName>
</protein>
<dbReference type="InterPro" id="IPR050155">
    <property type="entry name" value="HAD-like_hydrolase_sf"/>
</dbReference>
<dbReference type="Proteomes" id="UP001597453">
    <property type="component" value="Unassembled WGS sequence"/>
</dbReference>
<dbReference type="PANTHER" id="PTHR43434">
    <property type="entry name" value="PHOSPHOGLYCOLATE PHOSPHATASE"/>
    <property type="match status" value="1"/>
</dbReference>
<dbReference type="EMBL" id="JBHUNF010000004">
    <property type="protein sequence ID" value="MFD2675190.1"/>
    <property type="molecule type" value="Genomic_DNA"/>
</dbReference>
<evidence type="ECO:0000313" key="3">
    <source>
        <dbReference type="Proteomes" id="UP001597453"/>
    </source>
</evidence>
<dbReference type="SUPFAM" id="SSF56784">
    <property type="entry name" value="HAD-like"/>
    <property type="match status" value="1"/>
</dbReference>
<dbReference type="Gene3D" id="1.10.150.240">
    <property type="entry name" value="Putative phosphatase, domain 2"/>
    <property type="match status" value="1"/>
</dbReference>
<reference evidence="3" key="1">
    <citation type="journal article" date="2019" name="Int. J. Syst. Evol. Microbiol.">
        <title>The Global Catalogue of Microorganisms (GCM) 10K type strain sequencing project: providing services to taxonomists for standard genome sequencing and annotation.</title>
        <authorList>
            <consortium name="The Broad Institute Genomics Platform"/>
            <consortium name="The Broad Institute Genome Sequencing Center for Infectious Disease"/>
            <person name="Wu L."/>
            <person name="Ma J."/>
        </authorList>
    </citation>
    <scope>NUCLEOTIDE SEQUENCE [LARGE SCALE GENOMIC DNA]</scope>
    <source>
        <strain evidence="3">TISTR 1511</strain>
    </source>
</reference>
<proteinExistence type="predicted"/>
<dbReference type="InterPro" id="IPR041492">
    <property type="entry name" value="HAD_2"/>
</dbReference>
<dbReference type="Pfam" id="PF13419">
    <property type="entry name" value="HAD_2"/>
    <property type="match status" value="1"/>
</dbReference>
<organism evidence="2 3">
    <name type="scientific">Gulosibacter bifidus</name>
    <dbReference type="NCBI Taxonomy" id="272239"/>
    <lineage>
        <taxon>Bacteria</taxon>
        <taxon>Bacillati</taxon>
        <taxon>Actinomycetota</taxon>
        <taxon>Actinomycetes</taxon>
        <taxon>Micrococcales</taxon>
        <taxon>Microbacteriaceae</taxon>
        <taxon>Gulosibacter</taxon>
    </lineage>
</organism>
<evidence type="ECO:0000256" key="1">
    <source>
        <dbReference type="SAM" id="MobiDB-lite"/>
    </source>
</evidence>
<feature type="region of interest" description="Disordered" evidence="1">
    <location>
        <begin position="1"/>
        <end position="33"/>
    </location>
</feature>
<gene>
    <name evidence="2" type="ORF">ACFSUQ_07775</name>
</gene>
<dbReference type="InterPro" id="IPR023198">
    <property type="entry name" value="PGP-like_dom2"/>
</dbReference>
<accession>A0ABW5RJG1</accession>
<feature type="compositionally biased region" description="Low complexity" evidence="1">
    <location>
        <begin position="24"/>
        <end position="33"/>
    </location>
</feature>
<keyword evidence="3" id="KW-1185">Reference proteome</keyword>
<dbReference type="PANTHER" id="PTHR43434:SF20">
    <property type="entry name" value="5'-NUCLEOTIDASE"/>
    <property type="match status" value="1"/>
</dbReference>